<dbReference type="InterPro" id="IPR011009">
    <property type="entry name" value="Kinase-like_dom_sf"/>
</dbReference>
<protein>
    <recommendedName>
        <fullName evidence="1">Protein kinase domain-containing protein</fullName>
    </recommendedName>
</protein>
<dbReference type="SUPFAM" id="SSF56112">
    <property type="entry name" value="Protein kinase-like (PK-like)"/>
    <property type="match status" value="1"/>
</dbReference>
<dbReference type="Gene3D" id="3.90.1290.10">
    <property type="entry name" value="Plakin repeat"/>
    <property type="match status" value="1"/>
</dbReference>
<dbReference type="PROSITE" id="PS00108">
    <property type="entry name" value="PROTEIN_KINASE_ST"/>
    <property type="match status" value="1"/>
</dbReference>
<proteinExistence type="predicted"/>
<dbReference type="PROSITE" id="PS50011">
    <property type="entry name" value="PROTEIN_KINASE_DOM"/>
    <property type="match status" value="1"/>
</dbReference>
<accession>A0A6C0BV72</accession>
<name>A0A6C0BV72_9ZZZZ</name>
<dbReference type="PANTHER" id="PTHR44167:SF24">
    <property type="entry name" value="SERINE_THREONINE-PROTEIN KINASE CHK2"/>
    <property type="match status" value="1"/>
</dbReference>
<evidence type="ECO:0000313" key="2">
    <source>
        <dbReference type="EMBL" id="QHS96365.1"/>
    </source>
</evidence>
<organism evidence="2">
    <name type="scientific">viral metagenome</name>
    <dbReference type="NCBI Taxonomy" id="1070528"/>
    <lineage>
        <taxon>unclassified sequences</taxon>
        <taxon>metagenomes</taxon>
        <taxon>organismal metagenomes</taxon>
    </lineage>
</organism>
<dbReference type="GO" id="GO:0004674">
    <property type="term" value="F:protein serine/threonine kinase activity"/>
    <property type="evidence" value="ECO:0007669"/>
    <property type="project" value="TreeGrafter"/>
</dbReference>
<dbReference type="SMART" id="SM00220">
    <property type="entry name" value="S_TKc"/>
    <property type="match status" value="1"/>
</dbReference>
<reference evidence="2" key="1">
    <citation type="journal article" date="2020" name="Nature">
        <title>Giant virus diversity and host interactions through global metagenomics.</title>
        <authorList>
            <person name="Schulz F."/>
            <person name="Roux S."/>
            <person name="Paez-Espino D."/>
            <person name="Jungbluth S."/>
            <person name="Walsh D.A."/>
            <person name="Denef V.J."/>
            <person name="McMahon K.D."/>
            <person name="Konstantinidis K.T."/>
            <person name="Eloe-Fadrosh E.A."/>
            <person name="Kyrpides N.C."/>
            <person name="Woyke T."/>
        </authorList>
    </citation>
    <scope>NUCLEOTIDE SEQUENCE</scope>
    <source>
        <strain evidence="2">GVMAG-M-3300020166-18</strain>
    </source>
</reference>
<dbReference type="InterPro" id="IPR008271">
    <property type="entry name" value="Ser/Thr_kinase_AS"/>
</dbReference>
<dbReference type="InterPro" id="IPR035915">
    <property type="entry name" value="Plakin_repeat_sf"/>
</dbReference>
<dbReference type="AlphaFoldDB" id="A0A6C0BV72"/>
<dbReference type="PANTHER" id="PTHR44167">
    <property type="entry name" value="OVARIAN-SPECIFIC SERINE/THREONINE-PROTEIN KINASE LOK-RELATED"/>
    <property type="match status" value="1"/>
</dbReference>
<dbReference type="GO" id="GO:0005634">
    <property type="term" value="C:nucleus"/>
    <property type="evidence" value="ECO:0007669"/>
    <property type="project" value="TreeGrafter"/>
</dbReference>
<dbReference type="GO" id="GO:0044773">
    <property type="term" value="P:mitotic DNA damage checkpoint signaling"/>
    <property type="evidence" value="ECO:0007669"/>
    <property type="project" value="TreeGrafter"/>
</dbReference>
<dbReference type="Gene3D" id="1.10.510.10">
    <property type="entry name" value="Transferase(Phosphotransferase) domain 1"/>
    <property type="match status" value="1"/>
</dbReference>
<evidence type="ECO:0000259" key="1">
    <source>
        <dbReference type="PROSITE" id="PS50011"/>
    </source>
</evidence>
<sequence>MNGGEIIGQGSYGCVFNEPLLCENETVRKHGKVSKLLATADARAEISENNKISKIDPGYKWHLQSYKSCKPKLPTESDEAYKCNIISDDVMELMSEQWNTGGSDNSMLKNYRNILQENGGTSVSGYIANKPSSFSKQSSRNKAFINLFIQSENLLLGIKELYEKNMCHFDIKTDNVVYNEDKKRFNFIDFGLTRPIDKVKTFEALWRAYWVWPLDVWLCYQTHKTQYLDKKGELVQIGVKFRYENSYAKTVVESNIGKGNIYTDCLNSLEKIESYKEYIKKEGYATFRRRVSESIDTFSLGILYMQMWVGFTGTRFDVGVCNLNSKMEHYNELKAIHDFINLMLVSNSLHRMRAPQIYEHYINNVKPILSGILSHGTSSAPKILLNAPDMIPSGEIVQRKLCPDGQILNPKTRRCVSLTGAIGKKILNQRKRHSAMVNLSSSQKSINKTKKVCPVGKILNPKTNRCVALTGAIGKKLATKKNSSRR</sequence>
<feature type="domain" description="Protein kinase" evidence="1">
    <location>
        <begin position="1"/>
        <end position="369"/>
    </location>
</feature>
<dbReference type="EMBL" id="MN739271">
    <property type="protein sequence ID" value="QHS96365.1"/>
    <property type="molecule type" value="Genomic_DNA"/>
</dbReference>
<dbReference type="GO" id="GO:0005524">
    <property type="term" value="F:ATP binding"/>
    <property type="evidence" value="ECO:0007669"/>
    <property type="project" value="InterPro"/>
</dbReference>
<dbReference type="InterPro" id="IPR000719">
    <property type="entry name" value="Prot_kinase_dom"/>
</dbReference>